<dbReference type="RefSeq" id="WP_203931281.1">
    <property type="nucleotide sequence ID" value="NZ_BOPH01000088.1"/>
</dbReference>
<feature type="transmembrane region" description="Helical" evidence="1">
    <location>
        <begin position="34"/>
        <end position="53"/>
    </location>
</feature>
<evidence type="ECO:0000313" key="2">
    <source>
        <dbReference type="EMBL" id="GIJ71407.1"/>
    </source>
</evidence>
<accession>A0A8J3ZYW3</accession>
<keyword evidence="3" id="KW-1185">Reference proteome</keyword>
<dbReference type="Proteomes" id="UP000635606">
    <property type="component" value="Unassembled WGS sequence"/>
</dbReference>
<keyword evidence="1" id="KW-0472">Membrane</keyword>
<keyword evidence="1" id="KW-0812">Transmembrane</keyword>
<evidence type="ECO:0000313" key="3">
    <source>
        <dbReference type="Proteomes" id="UP000635606"/>
    </source>
</evidence>
<protein>
    <submittedName>
        <fullName evidence="2">Uncharacterized protein</fullName>
    </submittedName>
</protein>
<sequence length="135" mass="14704">MRIRFARWVAMSMLTSGAAIVVVGLVAFGDVSEALPIFLIFGLGLAGFGALYLGPIPYVIVTETAVRVPIVMGGAGHLDVGPRDRLLIRDNRITVSRPGSQRDTAPAYRVLAHRGDWDALVRELAAHNRRRATER</sequence>
<proteinExistence type="predicted"/>
<dbReference type="AlphaFoldDB" id="A0A8J3ZYW3"/>
<gene>
    <name evidence="2" type="ORF">Voc01_063240</name>
</gene>
<name>A0A8J3ZYW3_9ACTN</name>
<evidence type="ECO:0000256" key="1">
    <source>
        <dbReference type="SAM" id="Phobius"/>
    </source>
</evidence>
<dbReference type="EMBL" id="BOPH01000088">
    <property type="protein sequence ID" value="GIJ71407.1"/>
    <property type="molecule type" value="Genomic_DNA"/>
</dbReference>
<organism evidence="2 3">
    <name type="scientific">Virgisporangium ochraceum</name>
    <dbReference type="NCBI Taxonomy" id="65505"/>
    <lineage>
        <taxon>Bacteria</taxon>
        <taxon>Bacillati</taxon>
        <taxon>Actinomycetota</taxon>
        <taxon>Actinomycetes</taxon>
        <taxon>Micromonosporales</taxon>
        <taxon>Micromonosporaceae</taxon>
        <taxon>Virgisporangium</taxon>
    </lineage>
</organism>
<feature type="transmembrane region" description="Helical" evidence="1">
    <location>
        <begin position="7"/>
        <end position="28"/>
    </location>
</feature>
<reference evidence="2" key="1">
    <citation type="submission" date="2021-01" db="EMBL/GenBank/DDBJ databases">
        <title>Whole genome shotgun sequence of Virgisporangium ochraceum NBRC 16418.</title>
        <authorList>
            <person name="Komaki H."/>
            <person name="Tamura T."/>
        </authorList>
    </citation>
    <scope>NUCLEOTIDE SEQUENCE</scope>
    <source>
        <strain evidence="2">NBRC 16418</strain>
    </source>
</reference>
<comment type="caution">
    <text evidence="2">The sequence shown here is derived from an EMBL/GenBank/DDBJ whole genome shotgun (WGS) entry which is preliminary data.</text>
</comment>
<keyword evidence="1" id="KW-1133">Transmembrane helix</keyword>